<name>A0A7C1NU38_UNCW3</name>
<dbReference type="Pfam" id="PF07705">
    <property type="entry name" value="CARDB"/>
    <property type="match status" value="1"/>
</dbReference>
<feature type="signal peptide" evidence="1">
    <location>
        <begin position="1"/>
        <end position="20"/>
    </location>
</feature>
<evidence type="ECO:0000259" key="3">
    <source>
        <dbReference type="Pfam" id="PF18962"/>
    </source>
</evidence>
<gene>
    <name evidence="4" type="ORF">ENP94_05125</name>
    <name evidence="5" type="ORF">ENS16_01330</name>
</gene>
<dbReference type="Gene3D" id="2.130.10.80">
    <property type="entry name" value="Galactose oxidase/kelch, beta-propeller"/>
    <property type="match status" value="1"/>
</dbReference>
<accession>A0A7C1NU38</accession>
<dbReference type="SUPFAM" id="SSF49344">
    <property type="entry name" value="CBD9-like"/>
    <property type="match status" value="1"/>
</dbReference>
<dbReference type="AlphaFoldDB" id="A0A7C1NU38"/>
<feature type="chain" id="PRO_5039820216" evidence="1">
    <location>
        <begin position="21"/>
        <end position="1217"/>
    </location>
</feature>
<dbReference type="Gene3D" id="2.60.40.10">
    <property type="entry name" value="Immunoglobulins"/>
    <property type="match status" value="2"/>
</dbReference>
<dbReference type="NCBIfam" id="TIGR04183">
    <property type="entry name" value="Por_Secre_tail"/>
    <property type="match status" value="1"/>
</dbReference>
<feature type="domain" description="CARDB" evidence="2">
    <location>
        <begin position="397"/>
        <end position="470"/>
    </location>
</feature>
<comment type="caution">
    <text evidence="4">The sequence shown here is derived from an EMBL/GenBank/DDBJ whole genome shotgun (WGS) entry which is preliminary data.</text>
</comment>
<evidence type="ECO:0000259" key="2">
    <source>
        <dbReference type="Pfam" id="PF07705"/>
    </source>
</evidence>
<dbReference type="InterPro" id="IPR052392">
    <property type="entry name" value="Kelch-BTB_domain-containing"/>
</dbReference>
<dbReference type="Gene3D" id="2.120.10.80">
    <property type="entry name" value="Kelch-type beta propeller"/>
    <property type="match status" value="2"/>
</dbReference>
<dbReference type="InterPro" id="IPR026444">
    <property type="entry name" value="Secre_tail"/>
</dbReference>
<evidence type="ECO:0000313" key="4">
    <source>
        <dbReference type="EMBL" id="HEA87380.1"/>
    </source>
</evidence>
<dbReference type="EMBL" id="DSTU01000002">
    <property type="protein sequence ID" value="HFJ53317.1"/>
    <property type="molecule type" value="Genomic_DNA"/>
</dbReference>
<protein>
    <submittedName>
        <fullName evidence="4">T9SS type A sorting domain-containing protein</fullName>
    </submittedName>
</protein>
<dbReference type="InterPro" id="IPR011635">
    <property type="entry name" value="CARDB"/>
</dbReference>
<dbReference type="Pfam" id="PF01344">
    <property type="entry name" value="Kelch_1"/>
    <property type="match status" value="1"/>
</dbReference>
<dbReference type="InterPro" id="IPR037293">
    <property type="entry name" value="Gal_Oxidase_central_sf"/>
</dbReference>
<dbReference type="InterPro" id="IPR006652">
    <property type="entry name" value="Kelch_1"/>
</dbReference>
<feature type="domain" description="Secretion system C-terminal sorting" evidence="3">
    <location>
        <begin position="1142"/>
        <end position="1216"/>
    </location>
</feature>
<dbReference type="InterPro" id="IPR015915">
    <property type="entry name" value="Kelch-typ_b-propeller"/>
</dbReference>
<evidence type="ECO:0000256" key="1">
    <source>
        <dbReference type="SAM" id="SignalP"/>
    </source>
</evidence>
<dbReference type="SMART" id="SM00612">
    <property type="entry name" value="Kelch"/>
    <property type="match status" value="4"/>
</dbReference>
<keyword evidence="1" id="KW-0732">Signal</keyword>
<dbReference type="SUPFAM" id="SSF117281">
    <property type="entry name" value="Kelch motif"/>
    <property type="match status" value="2"/>
</dbReference>
<dbReference type="Pfam" id="PF18962">
    <property type="entry name" value="Por_Secre_tail"/>
    <property type="match status" value="1"/>
</dbReference>
<dbReference type="EMBL" id="DSLG01000006">
    <property type="protein sequence ID" value="HEA87380.1"/>
    <property type="molecule type" value="Genomic_DNA"/>
</dbReference>
<dbReference type="InterPro" id="IPR013783">
    <property type="entry name" value="Ig-like_fold"/>
</dbReference>
<dbReference type="PANTHER" id="PTHR46375:SF3">
    <property type="entry name" value="KELCH REPEAT AND BTB DOMAIN-CONTAINING PROTEIN 13"/>
    <property type="match status" value="1"/>
</dbReference>
<sequence>MSNKRMLGWLLVVLAVPVFAASPVISAQKVHYHWAPTAFHAEPCTRTDCDQSTVWQPGGAHPQIIGGGTDGNWVSYPPPSSNADRMCSANVYDIEHNMMYMIGGDPSGGYGVAYNQRFNPVTNTWTNMADMPGQRTWLDGEGSYCRHLNKIYIAGGYNGSANNNMWEYDIATNTWATKATMSSATLAYGSCIWNDSLIYILGGAGPSLSGSNVVQVYNVNRNTWATATSMPAAGDMGSACLVGDTIYITNMYDRQSGVLWTTGRKGVINSSNPLSITWSNLPTQLDPLGFNGGTVELGGWVYRLGGFASLSGGAHKRGWRFKPSTGQFETLPWLPSPPSTGVARCNFLCGWEASNELAKVAGDDNGDWGTPNNTYYRNQFTPPHDVGVSAILEPPSPNVQNGVTVTPKVKVKNYGLNAEGNFAVNFKIDSAGVTIYEDGALVDSVYPGEEVEVEFSIPWTPNCALWSGYTVTSYTVLDGDAIAANDTIHMYMLYTLDTIYSYRSSSTPSIDGYIAPGEWDDAYYVNASNFWGWGGTPYPPNAAKAWFKHDGNYLYAAFAMPLATTRDLGDQIGFYLDENNDGQWATDNSEGNYWYWVNGSGVDEVLYRPITPSGPGTQGVAPGAQSVTGVFNGYLVFETKTPFGVLPYQLNMNPAGDTAHLWFFEMDNNRFFGWWNAGMPADSWLVPSWYGTIIFKTLQSGDVGVKSIDAPAYGQPGNPVTPKATWKNYGTTAMNFTAWYLIDDPSGTRVYAESQSGSLAGGAEIQFTFPNYTPTAEGQYAVKCSTVAGGDVNPANDIKQGSFRVSSGPPVQPGWKEMASILNQVKDGGFLVYNEENGLVYAARGYKSGDFYQYDPNADTMGAWTALAPAPSIIGKGGNGCYGGGYVYVMHGQNTAKFSRYNIAANSWEALPDIPAWTSGKNPKGGGDLVYAVVEDVPYVYLLKGYKQDFGRFNVQTSTWESLPAAPAGAKPKWDKGSWMVYDGANTIYAHKAKYSELWTFDVTTGQWGSASLPGIPTASSKTGKNKKPKDGSDGAYFQGYLFALKGGNTCELWRDDVAGGTGWTELDLMPEVGSTGKKKRVKAGGSFISAGNWIFYALKGGKTSEFWRYVAEPPAFASAPERSGVMAEQTGSARFGFTLTPNPLVKGYGMLSYSVPQAGEAKVKVFDVTGRTVAEFGFVAQGTGTKSLDLRNLSAGIYLVKFEAAGRSASQKLIVQ</sequence>
<reference evidence="4" key="1">
    <citation type="journal article" date="2020" name="mSystems">
        <title>Genome- and Community-Level Interaction Insights into Carbon Utilization and Element Cycling Functions of Hydrothermarchaeota in Hydrothermal Sediment.</title>
        <authorList>
            <person name="Zhou Z."/>
            <person name="Liu Y."/>
            <person name="Xu W."/>
            <person name="Pan J."/>
            <person name="Luo Z.H."/>
            <person name="Li M."/>
        </authorList>
    </citation>
    <scope>NUCLEOTIDE SEQUENCE [LARGE SCALE GENOMIC DNA]</scope>
    <source>
        <strain evidence="4">SpSt-265</strain>
        <strain evidence="5">SpSt-465</strain>
    </source>
</reference>
<proteinExistence type="predicted"/>
<dbReference type="PANTHER" id="PTHR46375">
    <property type="entry name" value="KELCH REPEAT AND BTB DOMAIN-CONTAINING PROTEIN 13-RELATED"/>
    <property type="match status" value="1"/>
</dbReference>
<organism evidence="4">
    <name type="scientific">candidate division WOR-3 bacterium</name>
    <dbReference type="NCBI Taxonomy" id="2052148"/>
    <lineage>
        <taxon>Bacteria</taxon>
        <taxon>Bacteria division WOR-3</taxon>
    </lineage>
</organism>
<evidence type="ECO:0000313" key="5">
    <source>
        <dbReference type="EMBL" id="HFJ53317.1"/>
    </source>
</evidence>